<feature type="repeat" description="WD" evidence="3">
    <location>
        <begin position="297"/>
        <end position="339"/>
    </location>
</feature>
<organism evidence="4 5">
    <name type="scientific">Phycomyces blakesleeanus</name>
    <dbReference type="NCBI Taxonomy" id="4837"/>
    <lineage>
        <taxon>Eukaryota</taxon>
        <taxon>Fungi</taxon>
        <taxon>Fungi incertae sedis</taxon>
        <taxon>Mucoromycota</taxon>
        <taxon>Mucoromycotina</taxon>
        <taxon>Mucoromycetes</taxon>
        <taxon>Mucorales</taxon>
        <taxon>Phycomycetaceae</taxon>
        <taxon>Phycomyces</taxon>
    </lineage>
</organism>
<dbReference type="PRINTS" id="PR00320">
    <property type="entry name" value="GPROTEINBRPT"/>
</dbReference>
<keyword evidence="1 3" id="KW-0853">WD repeat</keyword>
<dbReference type="PROSITE" id="PS50294">
    <property type="entry name" value="WD_REPEATS_REGION"/>
    <property type="match status" value="4"/>
</dbReference>
<proteinExistence type="predicted"/>
<comment type="caution">
    <text evidence="4">The sequence shown here is derived from an EMBL/GenBank/DDBJ whole genome shotgun (WGS) entry which is preliminary data.</text>
</comment>
<dbReference type="PROSITE" id="PS50082">
    <property type="entry name" value="WD_REPEATS_2"/>
    <property type="match status" value="4"/>
</dbReference>
<keyword evidence="2" id="KW-0677">Repeat</keyword>
<reference evidence="4 5" key="1">
    <citation type="submission" date="2024-04" db="EMBL/GenBank/DDBJ databases">
        <title>Symmetric and asymmetric DNA N6-adenine methylation regulates different biological responses in Mucorales.</title>
        <authorList>
            <consortium name="Lawrence Berkeley National Laboratory"/>
            <person name="Lax C."/>
            <person name="Mondo S.J."/>
            <person name="Osorio-Concepcion M."/>
            <person name="Muszewska A."/>
            <person name="Corrochano-Luque M."/>
            <person name="Gutierrez G."/>
            <person name="Riley R."/>
            <person name="Lipzen A."/>
            <person name="Guo J."/>
            <person name="Hundley H."/>
            <person name="Amirebrahimi M."/>
            <person name="Ng V."/>
            <person name="Lorenzo-Gutierrez D."/>
            <person name="Binder U."/>
            <person name="Yang J."/>
            <person name="Song Y."/>
            <person name="Canovas D."/>
            <person name="Navarro E."/>
            <person name="Freitag M."/>
            <person name="Gabaldon T."/>
            <person name="Grigoriev I.V."/>
            <person name="Corrochano L.M."/>
            <person name="Nicolas F.E."/>
            <person name="Garre V."/>
        </authorList>
    </citation>
    <scope>NUCLEOTIDE SEQUENCE [LARGE SCALE GENOMIC DNA]</scope>
    <source>
        <strain evidence="4 5">L51</strain>
    </source>
</reference>
<dbReference type="Gene3D" id="2.130.10.10">
    <property type="entry name" value="YVTN repeat-like/Quinoprotein amine dehydrogenase"/>
    <property type="match status" value="1"/>
</dbReference>
<sequence>MTSTLPLTQTMDFVDKYGSSDEEDVGTKDNQSTAVIQTMKINSAPDTGFHDVDPTALYTAPTATELTVNVPYSDMIRPTLGPDNPFSDRKLATQNILTGHVQQEAISEMDFRTQHRTFESYGYARDPSLSSSNLAGQTGQGIMGTGYVGNLAAAAELGGVTILDRLPKQYRPNKDLRKKREKKGDAGILEGENAYKGPWAGYDGDGIGEPSGLESDLQEEVQIAMNPTKAANAANAAAKKLAAAQVVGTETTTFHGEAEHDYLGRTYMAVPQDVDVNLLGEPGTQDCFIPKRCIHTWEGHAKGVSAIRFLPKSAHLLLSGGMDNKVKIWDVYHDRRLLRTMSGHTKAVRDIAFSNDGRKFLSSSYDRYVKLWDTETGQCIRSFSTGKVPYCVTFNPEEDKQHIFLAGCSDKKIVQFDINTGEITQEYDQHLGAVNSITFVDENRRFITTSDDKTMRAWEFDIPVVIKYIAEPDMYSLPAVTLSPNKKWLACQSLDNQIVVYGARDRFRINRKKRFAGHLIAGYACKPGFSADGRFVSSGDSNGNVWVWDWKSCKILKKFKAHDKVVMNTEWHPHESSKMATCSWDGKIKYWD</sequence>
<dbReference type="PANTHER" id="PTHR43979:SF1">
    <property type="entry name" value="PRE-MRNA-PROCESSING FACTOR 17"/>
    <property type="match status" value="1"/>
</dbReference>
<dbReference type="Proteomes" id="UP001448207">
    <property type="component" value="Unassembled WGS sequence"/>
</dbReference>
<gene>
    <name evidence="4" type="ORF">J3Q64DRAFT_1662283</name>
</gene>
<dbReference type="InterPro" id="IPR019775">
    <property type="entry name" value="WD40_repeat_CS"/>
</dbReference>
<evidence type="ECO:0000256" key="1">
    <source>
        <dbReference type="ARBA" id="ARBA00022574"/>
    </source>
</evidence>
<dbReference type="PROSITE" id="PS00678">
    <property type="entry name" value="WD_REPEATS_1"/>
    <property type="match status" value="1"/>
</dbReference>
<keyword evidence="5" id="KW-1185">Reference proteome</keyword>
<accession>A0ABR3AWM2</accession>
<evidence type="ECO:0000313" key="5">
    <source>
        <dbReference type="Proteomes" id="UP001448207"/>
    </source>
</evidence>
<evidence type="ECO:0000256" key="2">
    <source>
        <dbReference type="ARBA" id="ARBA00022737"/>
    </source>
</evidence>
<feature type="repeat" description="WD" evidence="3">
    <location>
        <begin position="427"/>
        <end position="461"/>
    </location>
</feature>
<feature type="repeat" description="WD" evidence="3">
    <location>
        <begin position="559"/>
        <end position="592"/>
    </location>
</feature>
<name>A0ABR3AWM2_PHYBL</name>
<dbReference type="InterPro" id="IPR020472">
    <property type="entry name" value="WD40_PAC1"/>
</dbReference>
<dbReference type="Pfam" id="PF00400">
    <property type="entry name" value="WD40"/>
    <property type="match status" value="5"/>
</dbReference>
<dbReference type="InterPro" id="IPR001680">
    <property type="entry name" value="WD40_rpt"/>
</dbReference>
<dbReference type="InterPro" id="IPR032847">
    <property type="entry name" value="PRPF17"/>
</dbReference>
<dbReference type="CDD" id="cd00200">
    <property type="entry name" value="WD40"/>
    <property type="match status" value="1"/>
</dbReference>
<dbReference type="PANTHER" id="PTHR43979">
    <property type="entry name" value="PRE-MRNA-PROCESSING FACTOR 17"/>
    <property type="match status" value="1"/>
</dbReference>
<dbReference type="InterPro" id="IPR036322">
    <property type="entry name" value="WD40_repeat_dom_sf"/>
</dbReference>
<dbReference type="InterPro" id="IPR015943">
    <property type="entry name" value="WD40/YVTN_repeat-like_dom_sf"/>
</dbReference>
<dbReference type="SMART" id="SM00320">
    <property type="entry name" value="WD40"/>
    <property type="match status" value="7"/>
</dbReference>
<dbReference type="SUPFAM" id="SSF50978">
    <property type="entry name" value="WD40 repeat-like"/>
    <property type="match status" value="1"/>
</dbReference>
<protein>
    <submittedName>
        <fullName evidence="4">WD40-repeat-containing domain protein</fullName>
    </submittedName>
</protein>
<evidence type="ECO:0000256" key="3">
    <source>
        <dbReference type="PROSITE-ProRule" id="PRU00221"/>
    </source>
</evidence>
<dbReference type="EMBL" id="JBCLYO010000016">
    <property type="protein sequence ID" value="KAL0081819.1"/>
    <property type="molecule type" value="Genomic_DNA"/>
</dbReference>
<feature type="repeat" description="WD" evidence="3">
    <location>
        <begin position="341"/>
        <end position="382"/>
    </location>
</feature>
<evidence type="ECO:0000313" key="4">
    <source>
        <dbReference type="EMBL" id="KAL0081819.1"/>
    </source>
</evidence>